<evidence type="ECO:0000259" key="3">
    <source>
        <dbReference type="Pfam" id="PF17853"/>
    </source>
</evidence>
<name>A0A7X2V4J1_9BACI</name>
<dbReference type="InterPro" id="IPR042070">
    <property type="entry name" value="PucR_C-HTH_sf"/>
</dbReference>
<dbReference type="InterPro" id="IPR051448">
    <property type="entry name" value="CdaR-like_regulators"/>
</dbReference>
<dbReference type="OrthoDB" id="9792148at2"/>
<evidence type="ECO:0000259" key="2">
    <source>
        <dbReference type="Pfam" id="PF13556"/>
    </source>
</evidence>
<dbReference type="InterPro" id="IPR041522">
    <property type="entry name" value="CdaR_GGDEF"/>
</dbReference>
<dbReference type="PANTHER" id="PTHR33744">
    <property type="entry name" value="CARBOHYDRATE DIACID REGULATOR"/>
    <property type="match status" value="1"/>
</dbReference>
<reference evidence="4 5" key="1">
    <citation type="journal article" date="2017" name="Int. J. Syst. Evol. Microbiol.">
        <title>Bacillus mangrovi sp. nov., isolated from a sediment sample from a mangrove forest.</title>
        <authorList>
            <person name="Gupta V."/>
            <person name="Singh P.K."/>
            <person name="Korpole S."/>
            <person name="Tanuku N.R.S."/>
            <person name="Pinnaka A.K."/>
        </authorList>
    </citation>
    <scope>NUCLEOTIDE SEQUENCE [LARGE SCALE GENOMIC DNA]</scope>
    <source>
        <strain evidence="4 5">KCTC 33872</strain>
    </source>
</reference>
<feature type="domain" description="PucR C-terminal helix-turn-helix" evidence="2">
    <location>
        <begin position="347"/>
        <end position="404"/>
    </location>
</feature>
<organism evidence="4 5">
    <name type="scientific">Metabacillus mangrovi</name>
    <dbReference type="NCBI Taxonomy" id="1491830"/>
    <lineage>
        <taxon>Bacteria</taxon>
        <taxon>Bacillati</taxon>
        <taxon>Bacillota</taxon>
        <taxon>Bacilli</taxon>
        <taxon>Bacillales</taxon>
        <taxon>Bacillaceae</taxon>
        <taxon>Metabacillus</taxon>
    </lineage>
</organism>
<dbReference type="AlphaFoldDB" id="A0A7X2V4J1"/>
<dbReference type="RefSeq" id="WP_155112361.1">
    <property type="nucleotide sequence ID" value="NZ_WMIB01000009.1"/>
</dbReference>
<keyword evidence="5" id="KW-1185">Reference proteome</keyword>
<dbReference type="Pfam" id="PF17853">
    <property type="entry name" value="GGDEF_2"/>
    <property type="match status" value="1"/>
</dbReference>
<gene>
    <name evidence="4" type="ORF">GKZ89_10490</name>
</gene>
<protein>
    <submittedName>
        <fullName evidence="4">PucR family transcriptional regulator</fullName>
    </submittedName>
</protein>
<dbReference type="Pfam" id="PF13556">
    <property type="entry name" value="HTH_30"/>
    <property type="match status" value="1"/>
</dbReference>
<accession>A0A7X2V4J1</accession>
<feature type="domain" description="CdaR GGDEF-like" evidence="3">
    <location>
        <begin position="172"/>
        <end position="293"/>
    </location>
</feature>
<dbReference type="EMBL" id="WMIB01000009">
    <property type="protein sequence ID" value="MTH53832.1"/>
    <property type="molecule type" value="Genomic_DNA"/>
</dbReference>
<dbReference type="PANTHER" id="PTHR33744:SF1">
    <property type="entry name" value="DNA-BINDING TRANSCRIPTIONAL ACTIVATOR ADER"/>
    <property type="match status" value="1"/>
</dbReference>
<dbReference type="Gene3D" id="1.10.10.2840">
    <property type="entry name" value="PucR C-terminal helix-turn-helix domain"/>
    <property type="match status" value="1"/>
</dbReference>
<sequence length="410" mass="47146">MTDRYDHPFIYHFDRLEDIADKISEVLSLPITIEDVNHRLLAYSTHDDCTDPARISTIIGRRVPEKVINSLWKDGTIPKLMKTREPIRVHPIDEVGLGSRVAISIWKNEEVLGFVWALEIEKKLSGPELELLKEAAEAIRNKLLNLHASKTKKQEHSQEFFWRLLTGNIQSVPEVQQGFGRLNIKFPKEFSVILLNFPEEITHNAEKQIDYLLKTTQQVLVLMSTTDYNQLIILAEPKGEQALTEVKEFCTSVIKQLDERFGLHGAEACIGGVYSDVLQIVESYRQALAVAKIKQRFSKETSSLNSFSELGIYQYLDILYEKRYLSGYKNYSLQKLKEYDADHKTSLTETLEVFLESDGSIHTASKLLNIHVNTLSYRLKRIMQVGEIDLANPNEKMTIYLDLKLERMSL</sequence>
<proteinExistence type="inferred from homology"/>
<comment type="caution">
    <text evidence="4">The sequence shown here is derived from an EMBL/GenBank/DDBJ whole genome shotgun (WGS) entry which is preliminary data.</text>
</comment>
<dbReference type="InterPro" id="IPR025736">
    <property type="entry name" value="PucR_C-HTH_dom"/>
</dbReference>
<comment type="similarity">
    <text evidence="1">Belongs to the CdaR family.</text>
</comment>
<evidence type="ECO:0000313" key="5">
    <source>
        <dbReference type="Proteomes" id="UP000434639"/>
    </source>
</evidence>
<evidence type="ECO:0000313" key="4">
    <source>
        <dbReference type="EMBL" id="MTH53832.1"/>
    </source>
</evidence>
<dbReference type="Proteomes" id="UP000434639">
    <property type="component" value="Unassembled WGS sequence"/>
</dbReference>
<evidence type="ECO:0000256" key="1">
    <source>
        <dbReference type="ARBA" id="ARBA00006754"/>
    </source>
</evidence>